<evidence type="ECO:0000313" key="8">
    <source>
        <dbReference type="EMBL" id="RIV87939.1"/>
    </source>
</evidence>
<evidence type="ECO:0000256" key="5">
    <source>
        <dbReference type="ARBA" id="ARBA00023136"/>
    </source>
</evidence>
<dbReference type="Proteomes" id="UP000286576">
    <property type="component" value="Unassembled WGS sequence"/>
</dbReference>
<dbReference type="Pfam" id="PF04011">
    <property type="entry name" value="LemA"/>
    <property type="match status" value="1"/>
</dbReference>
<feature type="coiled-coil region" evidence="6">
    <location>
        <begin position="111"/>
        <end position="138"/>
    </location>
</feature>
<evidence type="ECO:0000256" key="2">
    <source>
        <dbReference type="ARBA" id="ARBA00008854"/>
    </source>
</evidence>
<organism evidence="8 9">
    <name type="scientific">Aurantiacibacter zhengii</name>
    <dbReference type="NCBI Taxonomy" id="2307003"/>
    <lineage>
        <taxon>Bacteria</taxon>
        <taxon>Pseudomonadati</taxon>
        <taxon>Pseudomonadota</taxon>
        <taxon>Alphaproteobacteria</taxon>
        <taxon>Sphingomonadales</taxon>
        <taxon>Erythrobacteraceae</taxon>
        <taxon>Aurantiacibacter</taxon>
    </lineage>
</organism>
<dbReference type="AlphaFoldDB" id="A0A418NV77"/>
<protein>
    <submittedName>
        <fullName evidence="8">LemA family protein</fullName>
    </submittedName>
</protein>
<evidence type="ECO:0000256" key="7">
    <source>
        <dbReference type="SAM" id="MobiDB-lite"/>
    </source>
</evidence>
<dbReference type="InterPro" id="IPR007156">
    <property type="entry name" value="MamQ_LemA"/>
</dbReference>
<dbReference type="EMBL" id="QXFL01000002">
    <property type="protein sequence ID" value="RIV87939.1"/>
    <property type="molecule type" value="Genomic_DNA"/>
</dbReference>
<gene>
    <name evidence="8" type="ORF">D2V07_06400</name>
</gene>
<keyword evidence="3" id="KW-0812">Transmembrane</keyword>
<comment type="caution">
    <text evidence="8">The sequence shown here is derived from an EMBL/GenBank/DDBJ whole genome shotgun (WGS) entry which is preliminary data.</text>
</comment>
<evidence type="ECO:0000256" key="6">
    <source>
        <dbReference type="SAM" id="Coils"/>
    </source>
</evidence>
<evidence type="ECO:0000256" key="3">
    <source>
        <dbReference type="ARBA" id="ARBA00022692"/>
    </source>
</evidence>
<dbReference type="PANTHER" id="PTHR34478">
    <property type="entry name" value="PROTEIN LEMA"/>
    <property type="match status" value="1"/>
</dbReference>
<sequence length="258" mass="28422">MEFLFLLLLVAGGGFFWVTKLYNQLRTRSEAVKRSQSNLLGELKKRATLANQLIEICQGYGDHEKLAHITIAGRNENVSDAGAMAEATTRALAGVSFVAERFPELKANQTYNTLMGQIQTIENDLQRKREAMNNEVERYNSFRSSFPAVMIAQKLGFPEASYFTTDEAGLDENAAFRTDDGELLRQQFARVGKGVGDATRQLQHRATAALNKAQASTVPPAEATEFPIIEKTAGEGEEGPQAEPSLETAEEDRPANPH</sequence>
<keyword evidence="4" id="KW-1133">Transmembrane helix</keyword>
<accession>A0A418NV77</accession>
<name>A0A418NV77_9SPHN</name>
<feature type="region of interest" description="Disordered" evidence="7">
    <location>
        <begin position="206"/>
        <end position="258"/>
    </location>
</feature>
<keyword evidence="9" id="KW-1185">Reference proteome</keyword>
<evidence type="ECO:0000256" key="4">
    <source>
        <dbReference type="ARBA" id="ARBA00022989"/>
    </source>
</evidence>
<dbReference type="GO" id="GO:0016020">
    <property type="term" value="C:membrane"/>
    <property type="evidence" value="ECO:0007669"/>
    <property type="project" value="UniProtKB-SubCell"/>
</dbReference>
<evidence type="ECO:0000256" key="1">
    <source>
        <dbReference type="ARBA" id="ARBA00004167"/>
    </source>
</evidence>
<reference evidence="8 9" key="1">
    <citation type="submission" date="2018-08" db="EMBL/GenBank/DDBJ databases">
        <title>Erythrobacter zhengii sp.nov., a bacterium isolated from deep-sea sediment.</title>
        <authorList>
            <person name="Fang C."/>
            <person name="Wu Y.-H."/>
            <person name="Sun C."/>
            <person name="Wang H."/>
            <person name="Cheng H."/>
            <person name="Meng F.-X."/>
            <person name="Wang C.-S."/>
            <person name="Xu X.-W."/>
        </authorList>
    </citation>
    <scope>NUCLEOTIDE SEQUENCE [LARGE SCALE GENOMIC DNA]</scope>
    <source>
        <strain evidence="8 9">V18</strain>
    </source>
</reference>
<comment type="subcellular location">
    <subcellularLocation>
        <location evidence="1">Membrane</location>
        <topology evidence="1">Single-pass membrane protein</topology>
    </subcellularLocation>
</comment>
<dbReference type="InterPro" id="IPR023353">
    <property type="entry name" value="LemA-like_dom_sf"/>
</dbReference>
<dbReference type="RefSeq" id="WP_119585845.1">
    <property type="nucleotide sequence ID" value="NZ_CAWODQ010000012.1"/>
</dbReference>
<keyword evidence="6" id="KW-0175">Coiled coil</keyword>
<dbReference type="OrthoDB" id="9804152at2"/>
<proteinExistence type="inferred from homology"/>
<dbReference type="PANTHER" id="PTHR34478:SF1">
    <property type="entry name" value="PROTEIN LEMA"/>
    <property type="match status" value="1"/>
</dbReference>
<dbReference type="Gene3D" id="1.20.1440.20">
    <property type="entry name" value="LemA-like domain"/>
    <property type="match status" value="1"/>
</dbReference>
<dbReference type="SUPFAM" id="SSF140478">
    <property type="entry name" value="LemA-like"/>
    <property type="match status" value="1"/>
</dbReference>
<keyword evidence="5" id="KW-0472">Membrane</keyword>
<evidence type="ECO:0000313" key="9">
    <source>
        <dbReference type="Proteomes" id="UP000286576"/>
    </source>
</evidence>
<comment type="similarity">
    <text evidence="2">Belongs to the LemA family.</text>
</comment>